<evidence type="ECO:0000313" key="3">
    <source>
        <dbReference type="Proteomes" id="UP001295444"/>
    </source>
</evidence>
<dbReference type="EMBL" id="OW240915">
    <property type="protein sequence ID" value="CAH2282976.1"/>
    <property type="molecule type" value="Genomic_DNA"/>
</dbReference>
<accession>A0AAD1RX84</accession>
<protein>
    <submittedName>
        <fullName evidence="2">Uncharacterized protein</fullName>
    </submittedName>
</protein>
<sequence length="151" mass="17415">MAPELPLIHTETKHTTAVWRCNNLPKAFYCSRLQWGNTPRNLGGSVRGRTGISGSSYPSRIGQKWRTSSMPPPRTHYQLRKRRNESWRRLYLHRGRAKCHLHDGQNHSWHKSRPELHGHGAQELLCIQNGVPERGSEHSDKTHQCHGRSCT</sequence>
<reference evidence="2" key="1">
    <citation type="submission" date="2022-03" db="EMBL/GenBank/DDBJ databases">
        <authorList>
            <person name="Alioto T."/>
            <person name="Alioto T."/>
            <person name="Gomez Garrido J."/>
        </authorList>
    </citation>
    <scope>NUCLEOTIDE SEQUENCE</scope>
</reference>
<name>A0AAD1RX84_PELCU</name>
<proteinExistence type="predicted"/>
<keyword evidence="3" id="KW-1185">Reference proteome</keyword>
<feature type="region of interest" description="Disordered" evidence="1">
    <location>
        <begin position="41"/>
        <end position="76"/>
    </location>
</feature>
<gene>
    <name evidence="2" type="ORF">PECUL_23A004468</name>
</gene>
<evidence type="ECO:0000313" key="2">
    <source>
        <dbReference type="EMBL" id="CAH2282976.1"/>
    </source>
</evidence>
<evidence type="ECO:0000256" key="1">
    <source>
        <dbReference type="SAM" id="MobiDB-lite"/>
    </source>
</evidence>
<dbReference type="Proteomes" id="UP001295444">
    <property type="component" value="Chromosome 04"/>
</dbReference>
<dbReference type="AlphaFoldDB" id="A0AAD1RX84"/>
<organism evidence="2 3">
    <name type="scientific">Pelobates cultripes</name>
    <name type="common">Western spadefoot toad</name>
    <dbReference type="NCBI Taxonomy" id="61616"/>
    <lineage>
        <taxon>Eukaryota</taxon>
        <taxon>Metazoa</taxon>
        <taxon>Chordata</taxon>
        <taxon>Craniata</taxon>
        <taxon>Vertebrata</taxon>
        <taxon>Euteleostomi</taxon>
        <taxon>Amphibia</taxon>
        <taxon>Batrachia</taxon>
        <taxon>Anura</taxon>
        <taxon>Pelobatoidea</taxon>
        <taxon>Pelobatidae</taxon>
        <taxon>Pelobates</taxon>
    </lineage>
</organism>